<dbReference type="EMBL" id="CAUYUE010000004">
    <property type="protein sequence ID" value="CAK0760327.1"/>
    <property type="molecule type" value="Genomic_DNA"/>
</dbReference>
<name>A0AAV1HXF5_9CHLO</name>
<evidence type="ECO:0000313" key="2">
    <source>
        <dbReference type="Proteomes" id="UP001314263"/>
    </source>
</evidence>
<protein>
    <submittedName>
        <fullName evidence="1">Uncharacterized protein</fullName>
    </submittedName>
</protein>
<proteinExistence type="predicted"/>
<comment type="caution">
    <text evidence="1">The sequence shown here is derived from an EMBL/GenBank/DDBJ whole genome shotgun (WGS) entry which is preliminary data.</text>
</comment>
<sequence>MVDSLCDAAGQMCLNGKVAGPQLLDLPLDILRQTAGHLHLKEWARGPSLVCRAMNELSMPYVAIKLNELDCKPDG</sequence>
<dbReference type="AlphaFoldDB" id="A0AAV1HXF5"/>
<accession>A0AAV1HXF5</accession>
<keyword evidence="2" id="KW-1185">Reference proteome</keyword>
<evidence type="ECO:0000313" key="1">
    <source>
        <dbReference type="EMBL" id="CAK0760327.1"/>
    </source>
</evidence>
<organism evidence="1 2">
    <name type="scientific">Coccomyxa viridis</name>
    <dbReference type="NCBI Taxonomy" id="1274662"/>
    <lineage>
        <taxon>Eukaryota</taxon>
        <taxon>Viridiplantae</taxon>
        <taxon>Chlorophyta</taxon>
        <taxon>core chlorophytes</taxon>
        <taxon>Trebouxiophyceae</taxon>
        <taxon>Trebouxiophyceae incertae sedis</taxon>
        <taxon>Coccomyxaceae</taxon>
        <taxon>Coccomyxa</taxon>
    </lineage>
</organism>
<gene>
    <name evidence="1" type="ORF">CVIRNUC_002762</name>
</gene>
<dbReference type="Proteomes" id="UP001314263">
    <property type="component" value="Unassembled WGS sequence"/>
</dbReference>
<reference evidence="1 2" key="1">
    <citation type="submission" date="2023-10" db="EMBL/GenBank/DDBJ databases">
        <authorList>
            <person name="Maclean D."/>
            <person name="Macfadyen A."/>
        </authorList>
    </citation>
    <scope>NUCLEOTIDE SEQUENCE [LARGE SCALE GENOMIC DNA]</scope>
</reference>